<organism evidence="1 2">
    <name type="scientific">Helicobacter pylori Hp A-26</name>
    <dbReference type="NCBI Taxonomy" id="992056"/>
    <lineage>
        <taxon>Bacteria</taxon>
        <taxon>Pseudomonadati</taxon>
        <taxon>Campylobacterota</taxon>
        <taxon>Epsilonproteobacteria</taxon>
        <taxon>Campylobacterales</taxon>
        <taxon>Helicobacteraceae</taxon>
        <taxon>Helicobacter</taxon>
    </lineage>
</organism>
<dbReference type="Proteomes" id="UP000005323">
    <property type="component" value="Unassembled WGS sequence"/>
</dbReference>
<reference evidence="1 2" key="1">
    <citation type="journal article" date="2013" name="Pathog. Dis.">
        <title>Genome sequences of 65 Helicobacter pylori strains isolated from asymptomatic individuals and patients with gastric cancer, peptic ulcer disease, or gastritis.</title>
        <authorList>
            <person name="Blanchard T.G."/>
            <person name="Czinn S.J."/>
            <person name="Correa P."/>
            <person name="Nakazawa T."/>
            <person name="Keelan M."/>
            <person name="Morningstar L."/>
            <person name="Santana-Cruz I."/>
            <person name="Maroo A."/>
            <person name="McCracken C."/>
            <person name="Shefchek K."/>
            <person name="Daugherty S."/>
            <person name="Song Y."/>
            <person name="Fraser C.M."/>
            <person name="Fricke W.F."/>
        </authorList>
    </citation>
    <scope>NUCLEOTIDE SEQUENCE [LARGE SCALE GENOMIC DNA]</scope>
    <source>
        <strain evidence="1 2">Hp A-26</strain>
    </source>
</reference>
<dbReference type="PATRIC" id="fig|992056.3.peg.74"/>
<gene>
    <name evidence="1" type="ORF">HPHPA26_0074</name>
</gene>
<dbReference type="AlphaFoldDB" id="I9U2M6"/>
<evidence type="ECO:0000313" key="2">
    <source>
        <dbReference type="Proteomes" id="UP000005323"/>
    </source>
</evidence>
<accession>I9U2M6</accession>
<proteinExistence type="predicted"/>
<dbReference type="EMBL" id="AKOV01000001">
    <property type="protein sequence ID" value="EJB76191.1"/>
    <property type="molecule type" value="Genomic_DNA"/>
</dbReference>
<sequence length="52" mass="6232">MLLSVGLAILRYCDYIRFKKLEPLMGVCSLRSQSQAFFYHQYQARFFCNTHH</sequence>
<comment type="caution">
    <text evidence="1">The sequence shown here is derived from an EMBL/GenBank/DDBJ whole genome shotgun (WGS) entry which is preliminary data.</text>
</comment>
<evidence type="ECO:0000313" key="1">
    <source>
        <dbReference type="EMBL" id="EJB76191.1"/>
    </source>
</evidence>
<protein>
    <submittedName>
        <fullName evidence="1">Uncharacterized protein</fullName>
    </submittedName>
</protein>
<name>I9U2M6_HELPX</name>